<feature type="transmembrane region" description="Helical" evidence="6">
    <location>
        <begin position="307"/>
        <end position="325"/>
    </location>
</feature>
<dbReference type="PANTHER" id="PTHR21716">
    <property type="entry name" value="TRANSMEMBRANE PROTEIN"/>
    <property type="match status" value="1"/>
</dbReference>
<evidence type="ECO:0000256" key="1">
    <source>
        <dbReference type="ARBA" id="ARBA00004141"/>
    </source>
</evidence>
<proteinExistence type="inferred from homology"/>
<protein>
    <recommendedName>
        <fullName evidence="9">AI-2E family transporter</fullName>
    </recommendedName>
</protein>
<keyword evidence="5 6" id="KW-0472">Membrane</keyword>
<evidence type="ECO:0000256" key="3">
    <source>
        <dbReference type="ARBA" id="ARBA00022692"/>
    </source>
</evidence>
<dbReference type="AlphaFoldDB" id="G2KRJ7"/>
<feature type="transmembrane region" description="Helical" evidence="6">
    <location>
        <begin position="59"/>
        <end position="77"/>
    </location>
</feature>
<comment type="similarity">
    <text evidence="2">Belongs to the autoinducer-2 exporter (AI-2E) (TC 2.A.86) family.</text>
</comment>
<evidence type="ECO:0000313" key="8">
    <source>
        <dbReference type="Proteomes" id="UP000009286"/>
    </source>
</evidence>
<sequence length="392" mass="42535">MALRQQSRIRNDAMPDETAPITQTPMSKWRDHSLFLPASMARWLLVFLFIAGVYFFHGFIVPALTALVISVATWPLYKKLLKALNYHKSLSATIALLVAIVFLVVPLGILTSYAIKEITIWLAWAVEANAKGAAVPVWIASLPVAGDWLAQQWDLYIGHPGMIGTFVQQISGSNVGSIYSGVLTASGSLLHILLTLIFILITLFFIYRDGLSFVDQLDRIGEYVFPGRWTRISRIVPMAINSTVVGMGIIAIGEGIVLGTAYWIAGVPSPVMLGVLTGIMAMVPGGAPLCFTLVSTYLVASGAPLEGMLLFAWGASELFFVDKFLRPHLVGGPIRLPFLPTFFGLIGGVKTMGFVGLFIGPALMALIISIWREAIDELSGKNDVREGSPTHS</sequence>
<feature type="transmembrane region" description="Helical" evidence="6">
    <location>
        <begin position="89"/>
        <end position="115"/>
    </location>
</feature>
<feature type="transmembrane region" description="Helical" evidence="6">
    <location>
        <begin position="238"/>
        <end position="265"/>
    </location>
</feature>
<accession>G2KRJ7</accession>
<evidence type="ECO:0000256" key="4">
    <source>
        <dbReference type="ARBA" id="ARBA00022989"/>
    </source>
</evidence>
<evidence type="ECO:0000313" key="7">
    <source>
        <dbReference type="EMBL" id="AEP09559.1"/>
    </source>
</evidence>
<dbReference type="eggNOG" id="COG0628">
    <property type="taxonomic scope" value="Bacteria"/>
</dbReference>
<evidence type="ECO:0000256" key="5">
    <source>
        <dbReference type="ARBA" id="ARBA00023136"/>
    </source>
</evidence>
<dbReference type="PANTHER" id="PTHR21716:SF61">
    <property type="entry name" value="BLR8064 PROTEIN"/>
    <property type="match status" value="1"/>
</dbReference>
<keyword evidence="4 6" id="KW-1133">Transmembrane helix</keyword>
<reference evidence="7 8" key="1">
    <citation type="journal article" date="2011" name="BMC Genomics">
        <title>Genomic insights into an obligate epibiotic bacterial predator: Micavibrio aeruginosavorus ARL-13.</title>
        <authorList>
            <person name="Wang Z."/>
            <person name="Kadouri D."/>
            <person name="Wu M."/>
        </authorList>
    </citation>
    <scope>NUCLEOTIDE SEQUENCE [LARGE SCALE GENOMIC DNA]</scope>
    <source>
        <strain evidence="7 8">ARL-13</strain>
    </source>
</reference>
<dbReference type="Pfam" id="PF01594">
    <property type="entry name" value="AI-2E_transport"/>
    <property type="match status" value="1"/>
</dbReference>
<organism evidence="7 8">
    <name type="scientific">Micavibrio aeruginosavorus (strain ARL-13)</name>
    <dbReference type="NCBI Taxonomy" id="856793"/>
    <lineage>
        <taxon>Bacteria</taxon>
        <taxon>Pseudomonadati</taxon>
        <taxon>Bdellovibrionota</taxon>
        <taxon>Bdellovibrionia</taxon>
        <taxon>Bdellovibrionales</taxon>
        <taxon>Pseudobdellovibrionaceae</taxon>
        <taxon>Micavibrio</taxon>
    </lineage>
</organism>
<dbReference type="HOGENOM" id="CLU_041771_1_0_5"/>
<dbReference type="InterPro" id="IPR002549">
    <property type="entry name" value="AI-2E-like"/>
</dbReference>
<keyword evidence="3 6" id="KW-0812">Transmembrane</keyword>
<keyword evidence="8" id="KW-1185">Reference proteome</keyword>
<dbReference type="Proteomes" id="UP000009286">
    <property type="component" value="Chromosome"/>
</dbReference>
<comment type="subcellular location">
    <subcellularLocation>
        <location evidence="1">Membrane</location>
        <topology evidence="1">Multi-pass membrane protein</topology>
    </subcellularLocation>
</comment>
<gene>
    <name evidence="7" type="ordered locus">MICA_1236</name>
</gene>
<evidence type="ECO:0008006" key="9">
    <source>
        <dbReference type="Google" id="ProtNLM"/>
    </source>
</evidence>
<dbReference type="EMBL" id="CP002382">
    <property type="protein sequence ID" value="AEP09559.1"/>
    <property type="molecule type" value="Genomic_DNA"/>
</dbReference>
<evidence type="ECO:0000256" key="6">
    <source>
        <dbReference type="SAM" id="Phobius"/>
    </source>
</evidence>
<feature type="transmembrane region" description="Helical" evidence="6">
    <location>
        <begin position="271"/>
        <end position="300"/>
    </location>
</feature>
<dbReference type="STRING" id="856793.MICA_1236"/>
<dbReference type="GO" id="GO:0016020">
    <property type="term" value="C:membrane"/>
    <property type="evidence" value="ECO:0007669"/>
    <property type="project" value="UniProtKB-SubCell"/>
</dbReference>
<evidence type="ECO:0000256" key="2">
    <source>
        <dbReference type="ARBA" id="ARBA00009773"/>
    </source>
</evidence>
<feature type="transmembrane region" description="Helical" evidence="6">
    <location>
        <begin position="189"/>
        <end position="207"/>
    </location>
</feature>
<name>G2KRJ7_MICAA</name>
<feature type="transmembrane region" description="Helical" evidence="6">
    <location>
        <begin position="345"/>
        <end position="371"/>
    </location>
</feature>
<dbReference type="KEGG" id="mai:MICA_1236"/>